<reference evidence="1 2" key="1">
    <citation type="submission" date="2020-07" db="EMBL/GenBank/DDBJ databases">
        <title>Sequencing the genomes of 1000 actinobacteria strains.</title>
        <authorList>
            <person name="Klenk H.-P."/>
        </authorList>
    </citation>
    <scope>NUCLEOTIDE SEQUENCE [LARGE SCALE GENOMIC DNA]</scope>
    <source>
        <strain evidence="1 2">DSM 43461</strain>
    </source>
</reference>
<dbReference type="RefSeq" id="WP_179832665.1">
    <property type="nucleotide sequence ID" value="NZ_BMRD01000007.1"/>
</dbReference>
<dbReference type="EMBL" id="JACCBT010000001">
    <property type="protein sequence ID" value="NYE11275.1"/>
    <property type="molecule type" value="Genomic_DNA"/>
</dbReference>
<dbReference type="Proteomes" id="UP000591272">
    <property type="component" value="Unassembled WGS sequence"/>
</dbReference>
<evidence type="ECO:0000313" key="2">
    <source>
        <dbReference type="Proteomes" id="UP000591272"/>
    </source>
</evidence>
<dbReference type="AlphaFoldDB" id="A0A7Y9KBE9"/>
<gene>
    <name evidence="1" type="ORF">BJ999_001571</name>
</gene>
<organism evidence="1 2">
    <name type="scientific">Actinomadura citrea</name>
    <dbReference type="NCBI Taxonomy" id="46158"/>
    <lineage>
        <taxon>Bacteria</taxon>
        <taxon>Bacillati</taxon>
        <taxon>Actinomycetota</taxon>
        <taxon>Actinomycetes</taxon>
        <taxon>Streptosporangiales</taxon>
        <taxon>Thermomonosporaceae</taxon>
        <taxon>Actinomadura</taxon>
    </lineage>
</organism>
<accession>A0A7Y9KBE9</accession>
<proteinExistence type="predicted"/>
<sequence length="73" mass="7981">MGGPMPGEIRDKLKPGESRGRLQITVSKGADLYRRVEGWAYGAVLGGEVAEARLVSRSDEVLSKILGDRGRRR</sequence>
<protein>
    <submittedName>
        <fullName evidence="1">Uncharacterized protein</fullName>
    </submittedName>
</protein>
<comment type="caution">
    <text evidence="1">The sequence shown here is derived from an EMBL/GenBank/DDBJ whole genome shotgun (WGS) entry which is preliminary data.</text>
</comment>
<keyword evidence="2" id="KW-1185">Reference proteome</keyword>
<evidence type="ECO:0000313" key="1">
    <source>
        <dbReference type="EMBL" id="NYE11275.1"/>
    </source>
</evidence>
<name>A0A7Y9KBE9_9ACTN</name>